<dbReference type="RefSeq" id="WP_414859621.1">
    <property type="nucleotide sequence ID" value="NZ_CP180191.1"/>
</dbReference>
<keyword evidence="2" id="KW-1185">Reference proteome</keyword>
<dbReference type="EMBL" id="JBHRTI010000002">
    <property type="protein sequence ID" value="MFC3146168.1"/>
    <property type="molecule type" value="Genomic_DNA"/>
</dbReference>
<gene>
    <name evidence="1" type="ORF">ACFOEN_00775</name>
</gene>
<accession>A0ABV7H0S6</accession>
<name>A0ABV7H0S6_9BURK</name>
<dbReference type="Proteomes" id="UP001595556">
    <property type="component" value="Unassembled WGS sequence"/>
</dbReference>
<proteinExistence type="predicted"/>
<comment type="caution">
    <text evidence="1">The sequence shown here is derived from an EMBL/GenBank/DDBJ whole genome shotgun (WGS) entry which is preliminary data.</text>
</comment>
<sequence length="145" mass="15638">MRVVDPISSAVGGTMAKTVLEKLGLKPGELAAQLGCPADVADLACLPPLAKTHGDPDLLIGFVKGAAEVEGVLAKLKPRYARGKKLWFAYPKKSGAIKTDITRDHGWEALAAANLLLVTQVAIDDTWSALRFRYRDEIPALTRKF</sequence>
<organism evidence="1 2">
    <name type="scientific">Piscinibacterium candidicorallinum</name>
    <dbReference type="NCBI Taxonomy" id="1793872"/>
    <lineage>
        <taxon>Bacteria</taxon>
        <taxon>Pseudomonadati</taxon>
        <taxon>Pseudomonadota</taxon>
        <taxon>Betaproteobacteria</taxon>
        <taxon>Burkholderiales</taxon>
        <taxon>Piscinibacterium</taxon>
    </lineage>
</organism>
<evidence type="ECO:0000313" key="1">
    <source>
        <dbReference type="EMBL" id="MFC3146168.1"/>
    </source>
</evidence>
<reference evidence="2" key="1">
    <citation type="journal article" date="2019" name="Int. J. Syst. Evol. Microbiol.">
        <title>The Global Catalogue of Microorganisms (GCM) 10K type strain sequencing project: providing services to taxonomists for standard genome sequencing and annotation.</title>
        <authorList>
            <consortium name="The Broad Institute Genomics Platform"/>
            <consortium name="The Broad Institute Genome Sequencing Center for Infectious Disease"/>
            <person name="Wu L."/>
            <person name="Ma J."/>
        </authorList>
    </citation>
    <scope>NUCLEOTIDE SEQUENCE [LARGE SCALE GENOMIC DNA]</scope>
    <source>
        <strain evidence="2">KCTC 52168</strain>
    </source>
</reference>
<evidence type="ECO:0000313" key="2">
    <source>
        <dbReference type="Proteomes" id="UP001595556"/>
    </source>
</evidence>
<protein>
    <recommendedName>
        <fullName evidence="3">DUF3052 domain-containing protein</fullName>
    </recommendedName>
</protein>
<evidence type="ECO:0008006" key="3">
    <source>
        <dbReference type="Google" id="ProtNLM"/>
    </source>
</evidence>